<feature type="non-terminal residue" evidence="5">
    <location>
        <position position="1"/>
    </location>
</feature>
<feature type="compositionally biased region" description="Acidic residues" evidence="3">
    <location>
        <begin position="89"/>
        <end position="108"/>
    </location>
</feature>
<reference evidence="5" key="1">
    <citation type="journal article" date="2014" name="Insect Biochem. Mol. Biol.">
        <title>An insight into the sialome of the frog biting fly, Corethrella appendiculata.</title>
        <authorList>
            <person name="Ribeiro J.M.C."/>
            <person name="Chagas A.C."/>
            <person name="Pham V.M."/>
            <person name="Lounibos L.P."/>
            <person name="Calvo E."/>
        </authorList>
    </citation>
    <scope>NUCLEOTIDE SEQUENCE</scope>
    <source>
        <tissue evidence="5">Salivary glands</tissue>
    </source>
</reference>
<evidence type="ECO:0000256" key="2">
    <source>
        <dbReference type="PROSITE-ProRule" id="PRU00176"/>
    </source>
</evidence>
<evidence type="ECO:0000259" key="4">
    <source>
        <dbReference type="PROSITE" id="PS50102"/>
    </source>
</evidence>
<feature type="compositionally biased region" description="Polar residues" evidence="3">
    <location>
        <begin position="1"/>
        <end position="10"/>
    </location>
</feature>
<dbReference type="SMART" id="SM00360">
    <property type="entry name" value="RRM"/>
    <property type="match status" value="2"/>
</dbReference>
<evidence type="ECO:0000256" key="1">
    <source>
        <dbReference type="ARBA" id="ARBA00022884"/>
    </source>
</evidence>
<feature type="compositionally biased region" description="Basic and acidic residues" evidence="3">
    <location>
        <begin position="54"/>
        <end position="64"/>
    </location>
</feature>
<dbReference type="InterPro" id="IPR012677">
    <property type="entry name" value="Nucleotide-bd_a/b_plait_sf"/>
</dbReference>
<dbReference type="AlphaFoldDB" id="U5ESC4"/>
<feature type="compositionally biased region" description="Acidic residues" evidence="3">
    <location>
        <begin position="127"/>
        <end position="136"/>
    </location>
</feature>
<keyword evidence="1 2" id="KW-0694">RNA-binding</keyword>
<dbReference type="Pfam" id="PF00076">
    <property type="entry name" value="RRM_1"/>
    <property type="match status" value="2"/>
</dbReference>
<feature type="compositionally biased region" description="Basic and acidic residues" evidence="3">
    <location>
        <begin position="37"/>
        <end position="46"/>
    </location>
</feature>
<feature type="compositionally biased region" description="Basic residues" evidence="3">
    <location>
        <begin position="373"/>
        <end position="384"/>
    </location>
</feature>
<protein>
    <submittedName>
        <fullName evidence="5">Putative microtubule associated complex</fullName>
    </submittedName>
</protein>
<feature type="compositionally biased region" description="Basic and acidic residues" evidence="3">
    <location>
        <begin position="19"/>
        <end position="28"/>
    </location>
</feature>
<feature type="compositionally biased region" description="Basic residues" evidence="3">
    <location>
        <begin position="330"/>
        <end position="340"/>
    </location>
</feature>
<dbReference type="InterPro" id="IPR000504">
    <property type="entry name" value="RRM_dom"/>
</dbReference>
<dbReference type="PANTHER" id="PTHR23236">
    <property type="entry name" value="EUKARYOTIC TRANSLATION INITIATION FACTOR 4B/4H"/>
    <property type="match status" value="1"/>
</dbReference>
<dbReference type="EMBL" id="GANO01003312">
    <property type="protein sequence ID" value="JAB56559.1"/>
    <property type="molecule type" value="mRNA"/>
</dbReference>
<sequence length="409" mass="47546">SVESSEQFTIISKKKKLNKNTDENNESKKKSKKNKAIKHETYCEKPKKMKNKHFKEENLIPKLEKPKKKKQKNIEEEFIEQSAPRIFTEEELAQSDTESDSDSDEDTFETGKFLRDDTKNDKILQEPFEEDTEENTEVEKTPKKEVSSNKVLTKKREFSIYVGNLPVKTTKSHIKKIFSDYGKILKIRFRADDGSPILKKSELPLLKSISSYVHFSNQKEAEKACEMNSQVYKEHRLRVTLAEQKPGGHQNSTIFVGNLAYKTTDDELYEFFSKIGDIEYVRQIPYKGIGYVCFKKGVALAKALKLNQQKLHNRPLRIQRIDRNIAKENKMKKKKLKKHHDLKENNFESGKPNNNKGAGKKFDGFKGADVDKKFKKKNKSKNRKSKEFQRKKVFAKKLKAAAERVGKKK</sequence>
<name>U5ESC4_9DIPT</name>
<evidence type="ECO:0000256" key="3">
    <source>
        <dbReference type="SAM" id="MobiDB-lite"/>
    </source>
</evidence>
<feature type="compositionally biased region" description="Basic and acidic residues" evidence="3">
    <location>
        <begin position="400"/>
        <end position="409"/>
    </location>
</feature>
<organism evidence="5">
    <name type="scientific">Corethrella appendiculata</name>
    <dbReference type="NCBI Taxonomy" id="1370023"/>
    <lineage>
        <taxon>Eukaryota</taxon>
        <taxon>Metazoa</taxon>
        <taxon>Ecdysozoa</taxon>
        <taxon>Arthropoda</taxon>
        <taxon>Hexapoda</taxon>
        <taxon>Insecta</taxon>
        <taxon>Pterygota</taxon>
        <taxon>Neoptera</taxon>
        <taxon>Endopterygota</taxon>
        <taxon>Diptera</taxon>
        <taxon>Nematocera</taxon>
        <taxon>Culicoidea</taxon>
        <taxon>Chaoboridae</taxon>
        <taxon>Corethrella</taxon>
    </lineage>
</organism>
<dbReference type="Gene3D" id="3.30.70.330">
    <property type="match status" value="2"/>
</dbReference>
<dbReference type="InterPro" id="IPR035979">
    <property type="entry name" value="RBD_domain_sf"/>
</dbReference>
<dbReference type="PROSITE" id="PS50102">
    <property type="entry name" value="RRM"/>
    <property type="match status" value="2"/>
</dbReference>
<evidence type="ECO:0000313" key="5">
    <source>
        <dbReference type="EMBL" id="JAB56559.1"/>
    </source>
</evidence>
<feature type="compositionally biased region" description="Basic and acidic residues" evidence="3">
    <location>
        <begin position="360"/>
        <end position="372"/>
    </location>
</feature>
<dbReference type="SUPFAM" id="SSF54928">
    <property type="entry name" value="RNA-binding domain, RBD"/>
    <property type="match status" value="2"/>
</dbReference>
<dbReference type="GO" id="GO:0003723">
    <property type="term" value="F:RNA binding"/>
    <property type="evidence" value="ECO:0007669"/>
    <property type="project" value="UniProtKB-UniRule"/>
</dbReference>
<feature type="compositionally biased region" description="Basic and acidic residues" evidence="3">
    <location>
        <begin position="112"/>
        <end position="124"/>
    </location>
</feature>
<feature type="region of interest" description="Disordered" evidence="3">
    <location>
        <begin position="330"/>
        <end position="409"/>
    </location>
</feature>
<feature type="domain" description="RRM" evidence="4">
    <location>
        <begin position="158"/>
        <end position="244"/>
    </location>
</feature>
<proteinExistence type="evidence at transcript level"/>
<accession>U5ESC4</accession>
<feature type="domain" description="RRM" evidence="4">
    <location>
        <begin position="252"/>
        <end position="323"/>
    </location>
</feature>
<dbReference type="PANTHER" id="PTHR23236:SF11">
    <property type="entry name" value="EUKARYOTIC TRANSLATION INITIATION FACTOR 4H"/>
    <property type="match status" value="1"/>
</dbReference>
<feature type="region of interest" description="Disordered" evidence="3">
    <location>
        <begin position="1"/>
        <end position="143"/>
    </location>
</feature>